<dbReference type="PANTHER" id="PTHR13260:SF0">
    <property type="entry name" value="ANAPHASE-PROMOTING COMPLEX SUBUNIT 4"/>
    <property type="match status" value="1"/>
</dbReference>
<reference evidence="7 8" key="1">
    <citation type="journal article" date="2011" name="Nat. Biotechnol.">
        <title>Comparative genomic analysis of the thermophilic biomass-degrading fungi Myceliophthora thermophila and Thielavia terrestris.</title>
        <authorList>
            <person name="Berka R.M."/>
            <person name="Grigoriev I.V."/>
            <person name="Otillar R."/>
            <person name="Salamov A."/>
            <person name="Grimwood J."/>
            <person name="Reid I."/>
            <person name="Ishmael N."/>
            <person name="John T."/>
            <person name="Darmond C."/>
            <person name="Moisan M.-C."/>
            <person name="Henrissat B."/>
            <person name="Coutinho P.M."/>
            <person name="Lombard V."/>
            <person name="Natvig D.O."/>
            <person name="Lindquist E."/>
            <person name="Schmutz J."/>
            <person name="Lucas S."/>
            <person name="Harris P."/>
            <person name="Powlowski J."/>
            <person name="Bellemare A."/>
            <person name="Taylor D."/>
            <person name="Butler G."/>
            <person name="de Vries R.P."/>
            <person name="Allijn I.E."/>
            <person name="van den Brink J."/>
            <person name="Ushinsky S."/>
            <person name="Storms R."/>
            <person name="Powell A.J."/>
            <person name="Paulsen I.T."/>
            <person name="Elbourne L.D.H."/>
            <person name="Baker S.E."/>
            <person name="Magnuson J."/>
            <person name="LaBoissiere S."/>
            <person name="Clutterbuck A.J."/>
            <person name="Martinez D."/>
            <person name="Wogulis M."/>
            <person name="de Leon A.L."/>
            <person name="Rey M.W."/>
            <person name="Tsang A."/>
        </authorList>
    </citation>
    <scope>NUCLEOTIDE SEQUENCE [LARGE SCALE GENOMIC DNA]</scope>
    <source>
        <strain evidence="8">ATCC 38088 / NRRL 8126</strain>
    </source>
</reference>
<evidence type="ECO:0000256" key="4">
    <source>
        <dbReference type="ARBA" id="ARBA00022786"/>
    </source>
</evidence>
<organism evidence="7 8">
    <name type="scientific">Thermothielavioides terrestris (strain ATCC 38088 / NRRL 8126)</name>
    <name type="common">Thielavia terrestris</name>
    <dbReference type="NCBI Taxonomy" id="578455"/>
    <lineage>
        <taxon>Eukaryota</taxon>
        <taxon>Fungi</taxon>
        <taxon>Dikarya</taxon>
        <taxon>Ascomycota</taxon>
        <taxon>Pezizomycotina</taxon>
        <taxon>Sordariomycetes</taxon>
        <taxon>Sordariomycetidae</taxon>
        <taxon>Sordariales</taxon>
        <taxon>Chaetomiaceae</taxon>
        <taxon>Thermothielavioides</taxon>
        <taxon>Thermothielavioides terrestris</taxon>
    </lineage>
</organism>
<dbReference type="KEGG" id="ttt:THITE_2118487"/>
<feature type="domain" description="Anaphase-promoting complex subunit 4 long" evidence="6">
    <location>
        <begin position="89"/>
        <end position="289"/>
    </location>
</feature>
<keyword evidence="3" id="KW-0498">Mitosis</keyword>
<evidence type="ECO:0000256" key="1">
    <source>
        <dbReference type="ARBA" id="ARBA00016067"/>
    </source>
</evidence>
<dbReference type="GeneID" id="11524296"/>
<evidence type="ECO:0000259" key="6">
    <source>
        <dbReference type="Pfam" id="PF12896"/>
    </source>
</evidence>
<dbReference type="eggNOG" id="KOG4640">
    <property type="taxonomic scope" value="Eukaryota"/>
</dbReference>
<dbReference type="EMBL" id="CP003012">
    <property type="protein sequence ID" value="AEO68807.1"/>
    <property type="molecule type" value="Genomic_DNA"/>
</dbReference>
<evidence type="ECO:0000313" key="7">
    <source>
        <dbReference type="EMBL" id="AEO68807.1"/>
    </source>
</evidence>
<dbReference type="OrthoDB" id="2110451at2759"/>
<evidence type="ECO:0000256" key="3">
    <source>
        <dbReference type="ARBA" id="ARBA00022776"/>
    </source>
</evidence>
<accession>G2RA22</accession>
<evidence type="ECO:0000256" key="2">
    <source>
        <dbReference type="ARBA" id="ARBA00022618"/>
    </source>
</evidence>
<sequence length="582" mass="65598">MFLFSTTASLEFVFRPCKAEDADDVHVMVVGTADGGIHLSIYDSFVIGTLRHSPQGDGIFQLCGHSARPEVSTHALLLRPQSGDGTALYLVPMDLTFLRHSPVNLSLLASKTTTLQNLLRYLKQTQSHMVSEWKSSRELPSRFMLGVQDGLKKMANGEMTVVQALYHAVVTGHFFPPVKEWLLDSIAERGHKRWEKAVVSGLTSLRSLVHENFMPALERCAIILSRLLGIARFHDSEEGLGFDKGQIKKLIDIVSCLTMVAHRVLTTVMDELEHFHAFSIWLRFEIDKQGSPSANEELSEKEATMDHVKVLSYIQHYLTKNPLALYFDEVAKEDYLRDQEMIEPGPSLLDLLDKQLQEQEAGRPYMKVLPRVDFLVNYLTSRANVVFKGIAEAEKQSVQFGPATEVSIGSGIWKHDVWMNRRDKKDNTTSVFTALLPENDRTEIYVIRSDVAVENGVDRPSLTRACGFRLPQKATIVDFKYLDDETLLVLCSRTEEPSSVLLRIAYNSADVRYQEYTPGQRPTVVALTDRVGSYFAFSDVAGFTPSQMEVQRPSKLRGEMPARVCLLGHDRAMYKVYAFPAD</sequence>
<dbReference type="InterPro" id="IPR024789">
    <property type="entry name" value="APC4"/>
</dbReference>
<dbReference type="HOGENOM" id="CLU_011501_0_0_1"/>
<dbReference type="STRING" id="578455.G2RA22"/>
<dbReference type="RefSeq" id="XP_003655143.1">
    <property type="nucleotide sequence ID" value="XM_003655095.1"/>
</dbReference>
<keyword evidence="5" id="KW-0131">Cell cycle</keyword>
<keyword evidence="4" id="KW-0833">Ubl conjugation pathway</keyword>
<proteinExistence type="predicted"/>
<name>G2RA22_THETT</name>
<evidence type="ECO:0000256" key="5">
    <source>
        <dbReference type="ARBA" id="ARBA00023306"/>
    </source>
</evidence>
<keyword evidence="2" id="KW-0132">Cell division</keyword>
<dbReference type="Proteomes" id="UP000008181">
    <property type="component" value="Chromosome 4"/>
</dbReference>
<dbReference type="GO" id="GO:0051301">
    <property type="term" value="P:cell division"/>
    <property type="evidence" value="ECO:0007669"/>
    <property type="project" value="UniProtKB-KW"/>
</dbReference>
<protein>
    <recommendedName>
        <fullName evidence="1">Anaphase-promoting complex subunit 4</fullName>
    </recommendedName>
</protein>
<dbReference type="PANTHER" id="PTHR13260">
    <property type="entry name" value="ANAPHASE PROMOTING COMPLEX SUBUNIT 4 APC4"/>
    <property type="match status" value="1"/>
</dbReference>
<dbReference type="GO" id="GO:0070979">
    <property type="term" value="P:protein K11-linked ubiquitination"/>
    <property type="evidence" value="ECO:0007669"/>
    <property type="project" value="TreeGrafter"/>
</dbReference>
<evidence type="ECO:0000313" key="8">
    <source>
        <dbReference type="Proteomes" id="UP000008181"/>
    </source>
</evidence>
<dbReference type="AlphaFoldDB" id="G2RA22"/>
<gene>
    <name evidence="7" type="ORF">THITE_2118487</name>
</gene>
<dbReference type="InterPro" id="IPR024790">
    <property type="entry name" value="APC4_long_dom"/>
</dbReference>
<dbReference type="GO" id="GO:0005680">
    <property type="term" value="C:anaphase-promoting complex"/>
    <property type="evidence" value="ECO:0007669"/>
    <property type="project" value="InterPro"/>
</dbReference>
<keyword evidence="8" id="KW-1185">Reference proteome</keyword>
<dbReference type="GO" id="GO:0034399">
    <property type="term" value="C:nuclear periphery"/>
    <property type="evidence" value="ECO:0007669"/>
    <property type="project" value="TreeGrafter"/>
</dbReference>
<dbReference type="Pfam" id="PF12896">
    <property type="entry name" value="ANAPC4"/>
    <property type="match status" value="1"/>
</dbReference>
<dbReference type="GO" id="GO:0031145">
    <property type="term" value="P:anaphase-promoting complex-dependent catabolic process"/>
    <property type="evidence" value="ECO:0007669"/>
    <property type="project" value="InterPro"/>
</dbReference>